<dbReference type="EMBL" id="LR589126">
    <property type="protein sequence ID" value="VTP02058.1"/>
    <property type="molecule type" value="Genomic_DNA"/>
</dbReference>
<proteinExistence type="predicted"/>
<dbReference type="AlphaFoldDB" id="A0A653EXE2"/>
<evidence type="ECO:0000313" key="1">
    <source>
        <dbReference type="EMBL" id="VTP02058.1"/>
    </source>
</evidence>
<dbReference type="RefSeq" id="WP_204805784.1">
    <property type="nucleotide sequence ID" value="NZ_CAJMWM010000002.1"/>
</dbReference>
<accession>A0A653EXE2</accession>
<name>A0A653EXE2_9MYCO</name>
<reference evidence="1" key="1">
    <citation type="submission" date="2019-05" db="EMBL/GenBank/DDBJ databases">
        <authorList>
            <person name="Naeem R."/>
            <person name="Antony C."/>
            <person name="Guan Q."/>
        </authorList>
    </citation>
    <scope>NUCLEOTIDE SEQUENCE</scope>
    <source>
        <strain evidence="1">2</strain>
    </source>
</reference>
<sequence length="76" mass="8547">MALVDFLDPTVLAILEQPQPYNMSQPMEHALAELNKLANLDKQGGVRAVTARTRRSNSLLAMRDIRTWRMALPSGR</sequence>
<organism evidence="1">
    <name type="scientific">Mycobacterium riyadhense</name>
    <dbReference type="NCBI Taxonomy" id="486698"/>
    <lineage>
        <taxon>Bacteria</taxon>
        <taxon>Bacillati</taxon>
        <taxon>Actinomycetota</taxon>
        <taxon>Actinomycetes</taxon>
        <taxon>Mycobacteriales</taxon>
        <taxon>Mycobacteriaceae</taxon>
        <taxon>Mycobacterium</taxon>
    </lineage>
</organism>
<gene>
    <name evidence="1" type="ORF">BIN_B_04343</name>
</gene>
<protein>
    <submittedName>
        <fullName evidence="1">Uncharacterized protein</fullName>
    </submittedName>
</protein>